<dbReference type="SMART" id="SM00389">
    <property type="entry name" value="HOX"/>
    <property type="match status" value="1"/>
</dbReference>
<dbReference type="GO" id="GO:0000981">
    <property type="term" value="F:DNA-binding transcription factor activity, RNA polymerase II-specific"/>
    <property type="evidence" value="ECO:0007669"/>
    <property type="project" value="InterPro"/>
</dbReference>
<name>A0A3B0J7P6_DROGU</name>
<sequence>MDHLIKQLQLAAAARAQAQINNSMAPHSPSHSHPHPHPHAASALNLYAAAVNMRVPGWAPFLVLPPHMTDTETESVASTSSSSSVYMLRQMALMQRANAAAAAAALQHQQPQDHEFPIKTEHQEQTSLNQKDQRTCSSQRLHINDGQEEQDETASEESSNARREHETETETETESNPNANPQASPDAEAEAEAEADGDGDASKRRRCRTNFSSWQLEELERAFLSSHYPDIFMRESLAMRLHLKEGRIAVWFQNRRAKWRKKEHTKKGPGRPAHNAQPQSCSGAPIPLSELRARERAQRCKRMGKSIERQARKLRLKGIEVNMERLRADYLAAHKDDWQQLELELELELGLPQHSYEHENNDDDDEEQDHDDELPIDVVSVGDSQDNSYSSSRTYPRSIGSEPDDPRSRVTIKLETPPKVPPPSQHKSLYNSPFSIESLLGT</sequence>
<evidence type="ECO:0000259" key="15">
    <source>
        <dbReference type="PROSITE" id="PS50071"/>
    </source>
</evidence>
<keyword evidence="2" id="KW-0217">Developmental protein</keyword>
<dbReference type="GO" id="GO:0007399">
    <property type="term" value="P:nervous system development"/>
    <property type="evidence" value="ECO:0007669"/>
    <property type="project" value="UniProtKB-KW"/>
</dbReference>
<evidence type="ECO:0000256" key="8">
    <source>
        <dbReference type="ARBA" id="ARBA00023163"/>
    </source>
</evidence>
<dbReference type="OrthoDB" id="6159439at2759"/>
<evidence type="ECO:0000256" key="11">
    <source>
        <dbReference type="ARBA" id="ARBA00069290"/>
    </source>
</evidence>
<comment type="similarity">
    <text evidence="10">Belongs to the paired homeobox family. Unc-4 subfamily.</text>
</comment>
<dbReference type="GO" id="GO:0030154">
    <property type="term" value="P:cell differentiation"/>
    <property type="evidence" value="ECO:0007669"/>
    <property type="project" value="UniProtKB-KW"/>
</dbReference>
<keyword evidence="8" id="KW-0804">Transcription</keyword>
<dbReference type="GO" id="GO:0005634">
    <property type="term" value="C:nucleus"/>
    <property type="evidence" value="ECO:0007669"/>
    <property type="project" value="UniProtKB-SubCell"/>
</dbReference>
<feature type="compositionally biased region" description="Polar residues" evidence="14">
    <location>
        <begin position="425"/>
        <end position="442"/>
    </location>
</feature>
<evidence type="ECO:0000256" key="10">
    <source>
        <dbReference type="ARBA" id="ARBA00038351"/>
    </source>
</evidence>
<accession>A0A3B0J7P6</accession>
<reference evidence="17" key="1">
    <citation type="submission" date="2018-01" db="EMBL/GenBank/DDBJ databases">
        <authorList>
            <person name="Alioto T."/>
            <person name="Alioto T."/>
        </authorList>
    </citation>
    <scope>NUCLEOTIDE SEQUENCE [LARGE SCALE GENOMIC DNA]</scope>
</reference>
<dbReference type="InterPro" id="IPR017970">
    <property type="entry name" value="Homeobox_CS"/>
</dbReference>
<keyword evidence="4" id="KW-0524">Neurogenesis</keyword>
<evidence type="ECO:0000256" key="5">
    <source>
        <dbReference type="ARBA" id="ARBA00023015"/>
    </source>
</evidence>
<dbReference type="EMBL" id="OUUW01000003">
    <property type="protein sequence ID" value="SPP78294.1"/>
    <property type="molecule type" value="Genomic_DNA"/>
</dbReference>
<dbReference type="Pfam" id="PF00046">
    <property type="entry name" value="Homeodomain"/>
    <property type="match status" value="1"/>
</dbReference>
<keyword evidence="9 12" id="KW-0539">Nucleus</keyword>
<feature type="region of interest" description="Disordered" evidence="14">
    <location>
        <begin position="378"/>
        <end position="442"/>
    </location>
</feature>
<feature type="domain" description="Homeobox" evidence="15">
    <location>
        <begin position="202"/>
        <end position="262"/>
    </location>
</feature>
<dbReference type="OMA" id="RCRTNFS"/>
<evidence type="ECO:0000256" key="2">
    <source>
        <dbReference type="ARBA" id="ARBA00022473"/>
    </source>
</evidence>
<feature type="compositionally biased region" description="Acidic residues" evidence="14">
    <location>
        <begin position="187"/>
        <end position="199"/>
    </location>
</feature>
<keyword evidence="5" id="KW-0805">Transcription regulation</keyword>
<keyword evidence="3" id="KW-0221">Differentiation</keyword>
<dbReference type="PROSITE" id="PS50071">
    <property type="entry name" value="HOMEOBOX_2"/>
    <property type="match status" value="1"/>
</dbReference>
<feature type="compositionally biased region" description="Acidic residues" evidence="14">
    <location>
        <begin position="146"/>
        <end position="155"/>
    </location>
</feature>
<evidence type="ECO:0000256" key="14">
    <source>
        <dbReference type="SAM" id="MobiDB-lite"/>
    </source>
</evidence>
<gene>
    <name evidence="16" type="ORF">DGUA_6G010917</name>
</gene>
<evidence type="ECO:0000313" key="17">
    <source>
        <dbReference type="Proteomes" id="UP000268350"/>
    </source>
</evidence>
<dbReference type="PROSITE" id="PS00027">
    <property type="entry name" value="HOMEOBOX_1"/>
    <property type="match status" value="1"/>
</dbReference>
<dbReference type="PANTHER" id="PTHR46799:SF1">
    <property type="entry name" value="HOMEOBOX PROTEIN UNC-4 HOMOLOG"/>
    <property type="match status" value="1"/>
</dbReference>
<dbReference type="STRING" id="7266.A0A3B0J7P6"/>
<protein>
    <recommendedName>
        <fullName evidence="11">Homeobox protein unc-4</fullName>
    </recommendedName>
</protein>
<dbReference type="Gene3D" id="1.10.10.60">
    <property type="entry name" value="Homeodomain-like"/>
    <property type="match status" value="1"/>
</dbReference>
<dbReference type="CDD" id="cd00086">
    <property type="entry name" value="homeodomain"/>
    <property type="match status" value="1"/>
</dbReference>
<keyword evidence="7 12" id="KW-0371">Homeobox</keyword>
<feature type="DNA-binding region" description="Homeobox" evidence="12">
    <location>
        <begin position="204"/>
        <end position="263"/>
    </location>
</feature>
<dbReference type="GO" id="GO:1990837">
    <property type="term" value="F:sequence-specific double-stranded DNA binding"/>
    <property type="evidence" value="ECO:0007669"/>
    <property type="project" value="TreeGrafter"/>
</dbReference>
<organism evidence="16 17">
    <name type="scientific">Drosophila guanche</name>
    <name type="common">Fruit fly</name>
    <dbReference type="NCBI Taxonomy" id="7266"/>
    <lineage>
        <taxon>Eukaryota</taxon>
        <taxon>Metazoa</taxon>
        <taxon>Ecdysozoa</taxon>
        <taxon>Arthropoda</taxon>
        <taxon>Hexapoda</taxon>
        <taxon>Insecta</taxon>
        <taxon>Pterygota</taxon>
        <taxon>Neoptera</taxon>
        <taxon>Endopterygota</taxon>
        <taxon>Diptera</taxon>
        <taxon>Brachycera</taxon>
        <taxon>Muscomorpha</taxon>
        <taxon>Ephydroidea</taxon>
        <taxon>Drosophilidae</taxon>
        <taxon>Drosophila</taxon>
        <taxon>Sophophora</taxon>
    </lineage>
</organism>
<evidence type="ECO:0000256" key="13">
    <source>
        <dbReference type="RuleBase" id="RU000682"/>
    </source>
</evidence>
<evidence type="ECO:0000256" key="3">
    <source>
        <dbReference type="ARBA" id="ARBA00022782"/>
    </source>
</evidence>
<proteinExistence type="inferred from homology"/>
<dbReference type="PANTHER" id="PTHR46799">
    <property type="entry name" value="HOMEOBOX PROTEIN UNC-4 HOMOLOG"/>
    <property type="match status" value="1"/>
</dbReference>
<dbReference type="FunFam" id="1.10.10.60:FF:000057">
    <property type="entry name" value="Short stature homeobox 2"/>
    <property type="match status" value="1"/>
</dbReference>
<comment type="subcellular location">
    <subcellularLocation>
        <location evidence="1 12 13">Nucleus</location>
    </subcellularLocation>
</comment>
<dbReference type="InterPro" id="IPR001356">
    <property type="entry name" value="HD"/>
</dbReference>
<feature type="compositionally biased region" description="Polar residues" evidence="14">
    <location>
        <begin position="382"/>
        <end position="395"/>
    </location>
</feature>
<dbReference type="SUPFAM" id="SSF46689">
    <property type="entry name" value="Homeodomain-like"/>
    <property type="match status" value="1"/>
</dbReference>
<feature type="compositionally biased region" description="Basic residues" evidence="14">
    <location>
        <begin position="259"/>
        <end position="269"/>
    </location>
</feature>
<evidence type="ECO:0000256" key="12">
    <source>
        <dbReference type="PROSITE-ProRule" id="PRU00108"/>
    </source>
</evidence>
<keyword evidence="6 12" id="KW-0238">DNA-binding</keyword>
<evidence type="ECO:0000313" key="16">
    <source>
        <dbReference type="EMBL" id="SPP78294.1"/>
    </source>
</evidence>
<dbReference type="Proteomes" id="UP000268350">
    <property type="component" value="Unassembled WGS sequence"/>
</dbReference>
<evidence type="ECO:0000256" key="6">
    <source>
        <dbReference type="ARBA" id="ARBA00023125"/>
    </source>
</evidence>
<keyword evidence="17" id="KW-1185">Reference proteome</keyword>
<evidence type="ECO:0000256" key="4">
    <source>
        <dbReference type="ARBA" id="ARBA00022902"/>
    </source>
</evidence>
<evidence type="ECO:0000256" key="9">
    <source>
        <dbReference type="ARBA" id="ARBA00023242"/>
    </source>
</evidence>
<dbReference type="InterPro" id="IPR009057">
    <property type="entry name" value="Homeodomain-like_sf"/>
</dbReference>
<feature type="region of interest" description="Disordered" evidence="14">
    <location>
        <begin position="259"/>
        <end position="289"/>
    </location>
</feature>
<feature type="region of interest" description="Disordered" evidence="14">
    <location>
        <begin position="121"/>
        <end position="205"/>
    </location>
</feature>
<evidence type="ECO:0000256" key="7">
    <source>
        <dbReference type="ARBA" id="ARBA00023155"/>
    </source>
</evidence>
<dbReference type="AlphaFoldDB" id="A0A3B0J7P6"/>
<feature type="compositionally biased region" description="Basic and acidic residues" evidence="14">
    <location>
        <begin position="159"/>
        <end position="168"/>
    </location>
</feature>
<feature type="compositionally biased region" description="Polar residues" evidence="14">
    <location>
        <begin position="125"/>
        <end position="141"/>
    </location>
</feature>
<evidence type="ECO:0000256" key="1">
    <source>
        <dbReference type="ARBA" id="ARBA00004123"/>
    </source>
</evidence>